<dbReference type="EMBL" id="JAGKQQ010000001">
    <property type="protein sequence ID" value="MBP3960277.1"/>
    <property type="molecule type" value="Genomic_DNA"/>
</dbReference>
<reference evidence="1 2" key="1">
    <citation type="submission" date="2021-04" db="EMBL/GenBank/DDBJ databases">
        <authorList>
            <person name="Ivanova A."/>
        </authorList>
    </citation>
    <scope>NUCLEOTIDE SEQUENCE [LARGE SCALE GENOMIC DNA]</scope>
    <source>
        <strain evidence="1 2">G18</strain>
    </source>
</reference>
<keyword evidence="2" id="KW-1185">Reference proteome</keyword>
<name>A0ABS5C2S3_9BACT</name>
<dbReference type="InterPro" id="IPR014338">
    <property type="entry name" value="CHP02996_rpt-companion-dom"/>
</dbReference>
<evidence type="ECO:0000313" key="2">
    <source>
        <dbReference type="Proteomes" id="UP000676565"/>
    </source>
</evidence>
<dbReference type="RefSeq" id="WP_210661470.1">
    <property type="nucleotide sequence ID" value="NZ_JAGKQQ010000001.1"/>
</dbReference>
<evidence type="ECO:0000313" key="1">
    <source>
        <dbReference type="EMBL" id="MBP3960277.1"/>
    </source>
</evidence>
<gene>
    <name evidence="1" type="ORF">J8F10_34045</name>
</gene>
<protein>
    <submittedName>
        <fullName evidence="1">TIGR02996 domain-containing protein</fullName>
    </submittedName>
</protein>
<dbReference type="Proteomes" id="UP000676565">
    <property type="component" value="Unassembled WGS sequence"/>
</dbReference>
<proteinExistence type="predicted"/>
<dbReference type="NCBIfam" id="TIGR02996">
    <property type="entry name" value="rpt_mate_G_obs"/>
    <property type="match status" value="1"/>
</dbReference>
<sequence length="250" mass="29603">MHPEADAFLDAIFDHPDDDTPRLVYADWLQEHGQANYAQFIRLQCAAAREKLWSDEANRLWEEIGRVWNRLDEEWWPATREAFPGKGWWHRTLDAIHYRRGFLSEDSYLTYSQLTRYSDSCWPWLPLPFTTIYPDYEAEREILLLPRLNRIRHLRFAGWYDDHMIWPLIESPQLVNLESLDLSAGVLSVGEVEGMLNPGLFPQLRELRVRVIDESWYTQEVAGGSPSTELDQLRQRVEARFKKVVWQLTN</sequence>
<comment type="caution">
    <text evidence="1">The sequence shown here is derived from an EMBL/GenBank/DDBJ whole genome shotgun (WGS) entry which is preliminary data.</text>
</comment>
<accession>A0ABS5C2S3</accession>
<organism evidence="1 2">
    <name type="scientific">Gemmata palustris</name>
    <dbReference type="NCBI Taxonomy" id="2822762"/>
    <lineage>
        <taxon>Bacteria</taxon>
        <taxon>Pseudomonadati</taxon>
        <taxon>Planctomycetota</taxon>
        <taxon>Planctomycetia</taxon>
        <taxon>Gemmatales</taxon>
        <taxon>Gemmataceae</taxon>
        <taxon>Gemmata</taxon>
    </lineage>
</organism>